<dbReference type="PRINTS" id="PR00853">
    <property type="entry name" value="XPGRADSUPER"/>
</dbReference>
<sequence>MGVQGLWKLLECSGRQISPETLEGKILAVDISIWLNQALKGVRDRHGNSIENAHLLTLFHRLCKLLFFRIRPIFVFDGDTPLLKKQTLAKRRHKKDLATNDSKKTTEKLLKTFLKRQAIKTALRSKRDEELPSLTQVQREDDRLQTELAEASKPPSAQGEEELIGSKKEEYSGDSEGFLGDNSENDPLSIEETEKDADDLLNEWQDINLAELETLERNLLTEQNSLKAKKEQQERIAATVTGQMFLESQELLRLFGIPYIEAPMEAEAQCAILDLTDQTSGTITDDSDIWLFGARHVYKNFFNKNKFVEYYQYVDIHNQLGLDRNKLIILAYLLGSDYTEGIPTVGCVTAMEILNEFPGHGLEPLLKFSEWWHEAQKNKKIRPNPYDTKVKKKLRKLQLPPGFPNTAVADAYFRPVVDDSRGSFLWGKPDLDKIRQYPFT</sequence>
<evidence type="ECO:0000256" key="6">
    <source>
        <dbReference type="ARBA" id="ARBA00022759"/>
    </source>
</evidence>
<feature type="region of interest" description="Disordered" evidence="12">
    <location>
        <begin position="130"/>
        <end position="163"/>
    </location>
</feature>
<dbReference type="Gene3D" id="3.40.50.1010">
    <property type="entry name" value="5'-nuclease"/>
    <property type="match status" value="2"/>
</dbReference>
<evidence type="ECO:0000256" key="10">
    <source>
        <dbReference type="ARBA" id="ARBA00023204"/>
    </source>
</evidence>
<evidence type="ECO:0000259" key="14">
    <source>
        <dbReference type="SMART" id="SM00485"/>
    </source>
</evidence>
<name>A0A834DHT8_9CHIR</name>
<evidence type="ECO:0000256" key="5">
    <source>
        <dbReference type="ARBA" id="ARBA00022723"/>
    </source>
</evidence>
<dbReference type="FunFam" id="1.10.150.20:FF:000037">
    <property type="entry name" value="DNA repair protein complementing XP-G cells homolog"/>
    <property type="match status" value="1"/>
</dbReference>
<dbReference type="Gene3D" id="1.10.150.20">
    <property type="entry name" value="5' to 3' exonuclease, C-terminal subdomain"/>
    <property type="match status" value="1"/>
</dbReference>
<dbReference type="GO" id="GO:0046872">
    <property type="term" value="F:metal ion binding"/>
    <property type="evidence" value="ECO:0007669"/>
    <property type="project" value="UniProtKB-KW"/>
</dbReference>
<accession>A0A834DHT8</accession>
<dbReference type="PROSITE" id="PS00841">
    <property type="entry name" value="XPG_1"/>
    <property type="match status" value="1"/>
</dbReference>
<dbReference type="PRINTS" id="PR00066">
    <property type="entry name" value="XRODRMPGMNTG"/>
</dbReference>
<comment type="cofactor">
    <cofactor evidence="1">
        <name>Mg(2+)</name>
        <dbReference type="ChEBI" id="CHEBI:18420"/>
    </cofactor>
</comment>
<dbReference type="GO" id="GO:0004520">
    <property type="term" value="F:DNA endonuclease activity"/>
    <property type="evidence" value="ECO:0007669"/>
    <property type="project" value="TreeGrafter"/>
</dbReference>
<dbReference type="GO" id="GO:0005634">
    <property type="term" value="C:nucleus"/>
    <property type="evidence" value="ECO:0007669"/>
    <property type="project" value="UniProtKB-SubCell"/>
</dbReference>
<dbReference type="SUPFAM" id="SSF88723">
    <property type="entry name" value="PIN domain-like"/>
    <property type="match status" value="1"/>
</dbReference>
<evidence type="ECO:0000256" key="11">
    <source>
        <dbReference type="ARBA" id="ARBA00023242"/>
    </source>
</evidence>
<dbReference type="CDD" id="cd09868">
    <property type="entry name" value="PIN_XPG_RAD2"/>
    <property type="match status" value="1"/>
</dbReference>
<dbReference type="FunFam" id="3.40.50.1010:FF:000023">
    <property type="entry name" value="DNA repair protein complementing XP-G cells"/>
    <property type="match status" value="1"/>
</dbReference>
<dbReference type="InterPro" id="IPR008918">
    <property type="entry name" value="HhH2"/>
</dbReference>
<evidence type="ECO:0000256" key="8">
    <source>
        <dbReference type="ARBA" id="ARBA00022801"/>
    </source>
</evidence>
<feature type="region of interest" description="Disordered" evidence="12">
    <location>
        <begin position="170"/>
        <end position="189"/>
    </location>
</feature>
<dbReference type="InterPro" id="IPR001044">
    <property type="entry name" value="XPG/Rad2_eukaryotes"/>
</dbReference>
<keyword evidence="7" id="KW-0227">DNA damage</keyword>
<dbReference type="Pfam" id="PF00752">
    <property type="entry name" value="XPG_N"/>
    <property type="match status" value="1"/>
</dbReference>
<dbReference type="SMART" id="SM00485">
    <property type="entry name" value="XPGN"/>
    <property type="match status" value="1"/>
</dbReference>
<evidence type="ECO:0000256" key="12">
    <source>
        <dbReference type="SAM" id="MobiDB-lite"/>
    </source>
</evidence>
<evidence type="ECO:0000256" key="9">
    <source>
        <dbReference type="ARBA" id="ARBA00022842"/>
    </source>
</evidence>
<comment type="caution">
    <text evidence="15">The sequence shown here is derived from an EMBL/GenBank/DDBJ whole genome shotgun (WGS) entry which is preliminary data.</text>
</comment>
<keyword evidence="5" id="KW-0479">Metal-binding</keyword>
<proteinExistence type="inferred from homology"/>
<dbReference type="GO" id="GO:0016788">
    <property type="term" value="F:hydrolase activity, acting on ester bonds"/>
    <property type="evidence" value="ECO:0007669"/>
    <property type="project" value="InterPro"/>
</dbReference>
<keyword evidence="9" id="KW-0460">Magnesium</keyword>
<evidence type="ECO:0000313" key="15">
    <source>
        <dbReference type="EMBL" id="KAF6083980.1"/>
    </source>
</evidence>
<feature type="domain" description="XPG-I" evidence="13">
    <location>
        <begin position="253"/>
        <end position="322"/>
    </location>
</feature>
<dbReference type="PROSITE" id="PS00842">
    <property type="entry name" value="XPG_2"/>
    <property type="match status" value="1"/>
</dbReference>
<dbReference type="Proteomes" id="UP000664940">
    <property type="component" value="Unassembled WGS sequence"/>
</dbReference>
<dbReference type="GO" id="GO:0006289">
    <property type="term" value="P:nucleotide-excision repair"/>
    <property type="evidence" value="ECO:0007669"/>
    <property type="project" value="InterPro"/>
</dbReference>
<dbReference type="EMBL" id="JABVXQ010000012">
    <property type="protein sequence ID" value="KAF6083980.1"/>
    <property type="molecule type" value="Genomic_DNA"/>
</dbReference>
<dbReference type="InterPro" id="IPR006086">
    <property type="entry name" value="XPG-I_dom"/>
</dbReference>
<keyword evidence="10" id="KW-0234">DNA repair</keyword>
<dbReference type="FunFam" id="3.40.50.1010:FF:000040">
    <property type="entry name" value="DNA repair protein complementing XP-G cells"/>
    <property type="match status" value="1"/>
</dbReference>
<keyword evidence="11" id="KW-0539">Nucleus</keyword>
<organism evidence="15 16">
    <name type="scientific">Phyllostomus discolor</name>
    <name type="common">pale spear-nosed bat</name>
    <dbReference type="NCBI Taxonomy" id="89673"/>
    <lineage>
        <taxon>Eukaryota</taxon>
        <taxon>Metazoa</taxon>
        <taxon>Chordata</taxon>
        <taxon>Craniata</taxon>
        <taxon>Vertebrata</taxon>
        <taxon>Euteleostomi</taxon>
        <taxon>Mammalia</taxon>
        <taxon>Eutheria</taxon>
        <taxon>Laurasiatheria</taxon>
        <taxon>Chiroptera</taxon>
        <taxon>Yangochiroptera</taxon>
        <taxon>Phyllostomidae</taxon>
        <taxon>Phyllostominae</taxon>
        <taxon>Phyllostomus</taxon>
    </lineage>
</organism>
<keyword evidence="8" id="KW-0378">Hydrolase</keyword>
<dbReference type="SMART" id="SM00484">
    <property type="entry name" value="XPGI"/>
    <property type="match status" value="1"/>
</dbReference>
<dbReference type="InterPro" id="IPR036279">
    <property type="entry name" value="5-3_exonuclease_C_sf"/>
</dbReference>
<keyword evidence="4" id="KW-0540">Nuclease</keyword>
<evidence type="ECO:0000256" key="3">
    <source>
        <dbReference type="ARBA" id="ARBA00005283"/>
    </source>
</evidence>
<dbReference type="Pfam" id="PF00867">
    <property type="entry name" value="XPG_I"/>
    <property type="match status" value="1"/>
</dbReference>
<reference evidence="15 16" key="1">
    <citation type="journal article" date="2020" name="Nature">
        <title>Six reference-quality genomes reveal evolution of bat adaptations.</title>
        <authorList>
            <person name="Jebb D."/>
            <person name="Huang Z."/>
            <person name="Pippel M."/>
            <person name="Hughes G.M."/>
            <person name="Lavrichenko K."/>
            <person name="Devanna P."/>
            <person name="Winkler S."/>
            <person name="Jermiin L.S."/>
            <person name="Skirmuntt E.C."/>
            <person name="Katzourakis A."/>
            <person name="Burkitt-Gray L."/>
            <person name="Ray D.A."/>
            <person name="Sullivan K.A.M."/>
            <person name="Roscito J.G."/>
            <person name="Kirilenko B.M."/>
            <person name="Davalos L.M."/>
            <person name="Corthals A.P."/>
            <person name="Power M.L."/>
            <person name="Jones G."/>
            <person name="Ransome R.D."/>
            <person name="Dechmann D.K.N."/>
            <person name="Locatelli A.G."/>
            <person name="Puechmaille S.J."/>
            <person name="Fedrigo O."/>
            <person name="Jarvis E.D."/>
            <person name="Hiller M."/>
            <person name="Vernes S.C."/>
            <person name="Myers E.W."/>
            <person name="Teeling E.C."/>
        </authorList>
    </citation>
    <scope>NUCLEOTIDE SEQUENCE [LARGE SCALE GENOMIC DNA]</scope>
    <source>
        <strain evidence="15">Bat1K_MPI-CBG_1</strain>
    </source>
</reference>
<evidence type="ECO:0000256" key="1">
    <source>
        <dbReference type="ARBA" id="ARBA00001946"/>
    </source>
</evidence>
<dbReference type="CDD" id="cd09904">
    <property type="entry name" value="H3TH_XPG"/>
    <property type="match status" value="1"/>
</dbReference>
<evidence type="ECO:0000259" key="13">
    <source>
        <dbReference type="SMART" id="SM00484"/>
    </source>
</evidence>
<feature type="domain" description="XPG N-terminal" evidence="14">
    <location>
        <begin position="1"/>
        <end position="98"/>
    </location>
</feature>
<dbReference type="AlphaFoldDB" id="A0A834DHT8"/>
<dbReference type="GO" id="GO:0003697">
    <property type="term" value="F:single-stranded DNA binding"/>
    <property type="evidence" value="ECO:0007669"/>
    <property type="project" value="InterPro"/>
</dbReference>
<evidence type="ECO:0000256" key="4">
    <source>
        <dbReference type="ARBA" id="ARBA00022722"/>
    </source>
</evidence>
<evidence type="ECO:0000313" key="16">
    <source>
        <dbReference type="Proteomes" id="UP000664940"/>
    </source>
</evidence>
<evidence type="ECO:0000256" key="2">
    <source>
        <dbReference type="ARBA" id="ARBA00004123"/>
    </source>
</evidence>
<protein>
    <submittedName>
        <fullName evidence="15">ERCC excision repair 5, endonuclease</fullName>
    </submittedName>
</protein>
<dbReference type="PANTHER" id="PTHR16171:SF11">
    <property type="entry name" value="DNA EXCISION REPAIR PROTEIN ERCC-5"/>
    <property type="match status" value="1"/>
</dbReference>
<dbReference type="InterPro" id="IPR029060">
    <property type="entry name" value="PIN-like_dom_sf"/>
</dbReference>
<dbReference type="PANTHER" id="PTHR16171">
    <property type="entry name" value="DNA REPAIR PROTEIN COMPLEMENTING XP-G CELLS-RELATED"/>
    <property type="match status" value="1"/>
</dbReference>
<evidence type="ECO:0000256" key="7">
    <source>
        <dbReference type="ARBA" id="ARBA00022763"/>
    </source>
</evidence>
<dbReference type="InterPro" id="IPR006085">
    <property type="entry name" value="XPG_DNA_repair_N"/>
</dbReference>
<dbReference type="InterPro" id="IPR006084">
    <property type="entry name" value="XPG/Rad2"/>
</dbReference>
<comment type="subcellular location">
    <subcellularLocation>
        <location evidence="2">Nucleus</location>
    </subcellularLocation>
</comment>
<gene>
    <name evidence="15" type="ORF">HJG60_004558</name>
</gene>
<dbReference type="SMART" id="SM00279">
    <property type="entry name" value="HhH2"/>
    <property type="match status" value="1"/>
</dbReference>
<dbReference type="SUPFAM" id="SSF47807">
    <property type="entry name" value="5' to 3' exonuclease, C-terminal subdomain"/>
    <property type="match status" value="1"/>
</dbReference>
<comment type="similarity">
    <text evidence="3">Belongs to the XPG/RAD2 endonuclease family. XPG subfamily.</text>
</comment>
<keyword evidence="6 15" id="KW-0255">Endonuclease</keyword>
<dbReference type="InterPro" id="IPR019974">
    <property type="entry name" value="XPG_CS"/>
</dbReference>